<evidence type="ECO:0000256" key="1">
    <source>
        <dbReference type="ARBA" id="ARBA00022679"/>
    </source>
</evidence>
<evidence type="ECO:0000256" key="2">
    <source>
        <dbReference type="ARBA" id="ARBA00022737"/>
    </source>
</evidence>
<dbReference type="PANTHER" id="PTHR11364">
    <property type="entry name" value="THIOSULFATE SULFERTANSFERASE"/>
    <property type="match status" value="1"/>
</dbReference>
<dbReference type="Proteomes" id="UP000746747">
    <property type="component" value="Unassembled WGS sequence"/>
</dbReference>
<dbReference type="SUPFAM" id="SSF52821">
    <property type="entry name" value="Rhodanese/Cell cycle control phosphatase"/>
    <property type="match status" value="2"/>
</dbReference>
<dbReference type="GO" id="GO:0004792">
    <property type="term" value="F:thiosulfate-cyanide sulfurtransferase activity"/>
    <property type="evidence" value="ECO:0007669"/>
    <property type="project" value="TreeGrafter"/>
</dbReference>
<dbReference type="EMBL" id="CAKAEH010001392">
    <property type="protein sequence ID" value="CAG9535652.1"/>
    <property type="molecule type" value="Genomic_DNA"/>
</dbReference>
<dbReference type="Gene3D" id="3.40.250.10">
    <property type="entry name" value="Rhodanese-like domain"/>
    <property type="match status" value="2"/>
</dbReference>
<keyword evidence="1" id="KW-0808">Transferase</keyword>
<accession>A0A8J2M4C4</accession>
<evidence type="ECO:0000259" key="3">
    <source>
        <dbReference type="PROSITE" id="PS50206"/>
    </source>
</evidence>
<dbReference type="SMART" id="SM00450">
    <property type="entry name" value="RHOD"/>
    <property type="match status" value="1"/>
</dbReference>
<dbReference type="InterPro" id="IPR036873">
    <property type="entry name" value="Rhodanese-like_dom_sf"/>
</dbReference>
<dbReference type="PROSITE" id="PS50206">
    <property type="entry name" value="RHODANESE_3"/>
    <property type="match status" value="2"/>
</dbReference>
<gene>
    <name evidence="4" type="ORF">CJOHNSTONI_LOCUS5650</name>
</gene>
<dbReference type="GO" id="GO:0005739">
    <property type="term" value="C:mitochondrion"/>
    <property type="evidence" value="ECO:0007669"/>
    <property type="project" value="TreeGrafter"/>
</dbReference>
<evidence type="ECO:0000313" key="5">
    <source>
        <dbReference type="Proteomes" id="UP000746747"/>
    </source>
</evidence>
<dbReference type="CDD" id="cd01448">
    <property type="entry name" value="TST_Repeat_1"/>
    <property type="match status" value="1"/>
</dbReference>
<dbReference type="OrthoDB" id="270167at2759"/>
<organism evidence="4 5">
    <name type="scientific">Cercopithifilaria johnstoni</name>
    <dbReference type="NCBI Taxonomy" id="2874296"/>
    <lineage>
        <taxon>Eukaryota</taxon>
        <taxon>Metazoa</taxon>
        <taxon>Ecdysozoa</taxon>
        <taxon>Nematoda</taxon>
        <taxon>Chromadorea</taxon>
        <taxon>Rhabditida</taxon>
        <taxon>Spirurina</taxon>
        <taxon>Spiruromorpha</taxon>
        <taxon>Filarioidea</taxon>
        <taxon>Onchocercidae</taxon>
        <taxon>Cercopithifilaria</taxon>
    </lineage>
</organism>
<dbReference type="InterPro" id="IPR001763">
    <property type="entry name" value="Rhodanese-like_dom"/>
</dbReference>
<evidence type="ECO:0000313" key="4">
    <source>
        <dbReference type="EMBL" id="CAG9535652.1"/>
    </source>
</evidence>
<comment type="caution">
    <text evidence="4">The sequence shown here is derived from an EMBL/GenBank/DDBJ whole genome shotgun (WGS) entry which is preliminary data.</text>
</comment>
<reference evidence="4" key="1">
    <citation type="submission" date="2021-09" db="EMBL/GenBank/DDBJ databases">
        <authorList>
            <consortium name="Pathogen Informatics"/>
        </authorList>
    </citation>
    <scope>NUCLEOTIDE SEQUENCE</scope>
</reference>
<dbReference type="InterPro" id="IPR045078">
    <property type="entry name" value="TST/MPST-like"/>
</dbReference>
<name>A0A8J2M4C4_9BILA</name>
<dbReference type="PANTHER" id="PTHR11364:SF7">
    <property type="entry name" value="THIOSULFATE SULFURTRANSFERASE MPST-1-RELATED"/>
    <property type="match status" value="1"/>
</dbReference>
<keyword evidence="2" id="KW-0677">Repeat</keyword>
<feature type="domain" description="Rhodanese" evidence="3">
    <location>
        <begin position="65"/>
        <end position="162"/>
    </location>
</feature>
<feature type="domain" description="Rhodanese" evidence="3">
    <location>
        <begin position="200"/>
        <end position="283"/>
    </location>
</feature>
<sequence length="318" mass="36378">MKLKNFISTSVVADLLKKGGFKNGSGYRLLDCGGDFQPQNHQDFMKTKYGRFEKMMNMNTKQYCDYLEKHIPQAVHMDLNIATYPGVYEPYAMYPPEIFQKYACLLGINRLDHIVLYGRQHIGGMMFPCRISWLFKYYGHEAVSVVDGGLTAWEKDDGEITGEVPKVTPGNWTAKLCPDYIVTYEQLIEKDSNALNIFDKIDQINFFDTRPRDQFEGKADTTLDPKKMRGSHVPGTKCAPVVEMINEEGRLKDPEKLKSWLQKCGFKQELPIISQCSRGVQACLLNLVIEDLFPSVCPRVYHGSCFELQARDPKRISE</sequence>
<dbReference type="AlphaFoldDB" id="A0A8J2M4C4"/>
<protein>
    <recommendedName>
        <fullName evidence="3">Rhodanese domain-containing protein</fullName>
    </recommendedName>
</protein>
<proteinExistence type="predicted"/>
<dbReference type="Pfam" id="PF00581">
    <property type="entry name" value="Rhodanese"/>
    <property type="match status" value="1"/>
</dbReference>
<keyword evidence="5" id="KW-1185">Reference proteome</keyword>